<feature type="domain" description="Carboxylesterase type B" evidence="4">
    <location>
        <begin position="16"/>
        <end position="498"/>
    </location>
</feature>
<dbReference type="Pfam" id="PF00135">
    <property type="entry name" value="COesterase"/>
    <property type="match status" value="1"/>
</dbReference>
<dbReference type="PANTHER" id="PTHR11559">
    <property type="entry name" value="CARBOXYLESTERASE"/>
    <property type="match status" value="1"/>
</dbReference>
<name>A0A415L7S2_9FIRM</name>
<evidence type="ECO:0000256" key="2">
    <source>
        <dbReference type="ARBA" id="ARBA00022801"/>
    </source>
</evidence>
<dbReference type="EC" id="3.1.1.-" evidence="3"/>
<evidence type="ECO:0000313" key="6">
    <source>
        <dbReference type="Proteomes" id="UP000283314"/>
    </source>
</evidence>
<dbReference type="Gene3D" id="3.40.50.1820">
    <property type="entry name" value="alpha/beta hydrolase"/>
    <property type="match status" value="1"/>
</dbReference>
<proteinExistence type="inferred from homology"/>
<protein>
    <recommendedName>
        <fullName evidence="3">Carboxylic ester hydrolase</fullName>
        <ecNumber evidence="3">3.1.1.-</ecNumber>
    </recommendedName>
</protein>
<evidence type="ECO:0000259" key="4">
    <source>
        <dbReference type="Pfam" id="PF00135"/>
    </source>
</evidence>
<evidence type="ECO:0000256" key="3">
    <source>
        <dbReference type="RuleBase" id="RU361235"/>
    </source>
</evidence>
<dbReference type="SUPFAM" id="SSF53474">
    <property type="entry name" value="alpha/beta-Hydrolases"/>
    <property type="match status" value="1"/>
</dbReference>
<dbReference type="RefSeq" id="WP_118379889.1">
    <property type="nucleotide sequence ID" value="NZ_CABJDQ010000006.1"/>
</dbReference>
<dbReference type="InterPro" id="IPR029058">
    <property type="entry name" value="AB_hydrolase_fold"/>
</dbReference>
<comment type="caution">
    <text evidence="5">The sequence shown here is derived from an EMBL/GenBank/DDBJ whole genome shotgun (WGS) entry which is preliminary data.</text>
</comment>
<keyword evidence="2 3" id="KW-0378">Hydrolase</keyword>
<dbReference type="InterPro" id="IPR050309">
    <property type="entry name" value="Type-B_Carboxylest/Lipase"/>
</dbReference>
<dbReference type="GeneID" id="66467206"/>
<dbReference type="InterPro" id="IPR002018">
    <property type="entry name" value="CarbesteraseB"/>
</dbReference>
<dbReference type="Proteomes" id="UP000283314">
    <property type="component" value="Unassembled WGS sequence"/>
</dbReference>
<dbReference type="PROSITE" id="PS00122">
    <property type="entry name" value="CARBOXYLESTERASE_B_1"/>
    <property type="match status" value="1"/>
</dbReference>
<comment type="similarity">
    <text evidence="1 3">Belongs to the type-B carboxylesterase/lipase family.</text>
</comment>
<dbReference type="AlphaFoldDB" id="A0A415L7S2"/>
<organism evidence="5 6">
    <name type="scientific">Eubacterium ventriosum</name>
    <dbReference type="NCBI Taxonomy" id="39496"/>
    <lineage>
        <taxon>Bacteria</taxon>
        <taxon>Bacillati</taxon>
        <taxon>Bacillota</taxon>
        <taxon>Clostridia</taxon>
        <taxon>Eubacteriales</taxon>
        <taxon>Eubacteriaceae</taxon>
        <taxon>Eubacterium</taxon>
    </lineage>
</organism>
<gene>
    <name evidence="5" type="ORF">DW018_08115</name>
</gene>
<reference evidence="5 6" key="1">
    <citation type="submission" date="2018-08" db="EMBL/GenBank/DDBJ databases">
        <title>A genome reference for cultivated species of the human gut microbiota.</title>
        <authorList>
            <person name="Zou Y."/>
            <person name="Xue W."/>
            <person name="Luo G."/>
        </authorList>
    </citation>
    <scope>NUCLEOTIDE SEQUENCE [LARGE SCALE GENOMIC DNA]</scope>
    <source>
        <strain evidence="5 6">AF37-4</strain>
    </source>
</reference>
<accession>A0A415L7S2</accession>
<dbReference type="EMBL" id="QROT01000006">
    <property type="protein sequence ID" value="RHL44484.1"/>
    <property type="molecule type" value="Genomic_DNA"/>
</dbReference>
<evidence type="ECO:0000313" key="5">
    <source>
        <dbReference type="EMBL" id="RHL44484.1"/>
    </source>
</evidence>
<dbReference type="GO" id="GO:0016787">
    <property type="term" value="F:hydrolase activity"/>
    <property type="evidence" value="ECO:0007669"/>
    <property type="project" value="UniProtKB-KW"/>
</dbReference>
<dbReference type="InterPro" id="IPR019826">
    <property type="entry name" value="Carboxylesterase_B_AS"/>
</dbReference>
<evidence type="ECO:0000256" key="1">
    <source>
        <dbReference type="ARBA" id="ARBA00005964"/>
    </source>
</evidence>
<sequence length="537" mass="61192">MYIKKLKSKAISNPDYPVVNTKYGKLRGTWRDDCFVFKGIEYAKAKRFHLPTEPDKWEGIKDAVAYGPVPDEISTRIPGDSFTEPHFWYPQSEFCQNLNIWTPSIEKNEKLPVMVWIHGGGQEHGSAIEITAYDGEELATWGKVVVVSVNHRLNALGYLDLYEYGKEYEESGYVGMMDLVASLKWVKENISEFGGDPDNVMLFGQSGGGFKIIELMQMPAADGLYHKVSIHSGTGRDSTFTHENNKEVARDIVKFLNIKKENISEIETIPYYKLAKAINYAYDNFMKRHGERLQWTPPVDYKNYFGNPQMVGMKFREETKSIPMITGSVLGEFVSSAKHNGGIGDINQWKSKQTIDQLIERYGKYTDDIIREFGKAYPKKDPAKALYVDVFMRKPHKDLCKMRVEQNCADTYNWMLSLDMPCYGGTTPWHNADEAYIFHHAEFFESEYIPGISEKLQDEMAGALVSFAYMGNPNHKGLPKWNVAEKDVIPTMIFDKETEEKINYDDKLIELVEKAGALGPGDKGPERLYGGGTRLHI</sequence>